<evidence type="ECO:0000259" key="11">
    <source>
        <dbReference type="PROSITE" id="PS50258"/>
    </source>
</evidence>
<dbReference type="PANTHER" id="PTHR24045">
    <property type="match status" value="1"/>
</dbReference>
<dbReference type="Pfam" id="PF00066">
    <property type="entry name" value="Notch"/>
    <property type="match status" value="1"/>
</dbReference>
<keyword evidence="2" id="KW-0808">Transferase</keyword>
<evidence type="ECO:0000256" key="8">
    <source>
        <dbReference type="ARBA" id="ARBA00023180"/>
    </source>
</evidence>
<protein>
    <recommendedName>
        <fullName evidence="11">LNR domain-containing protein</fullName>
    </recommendedName>
</protein>
<dbReference type="InterPro" id="IPR031356">
    <property type="entry name" value="Stealth_CR4"/>
</dbReference>
<dbReference type="Pfam" id="PF17102">
    <property type="entry name" value="Stealth_CR3"/>
    <property type="match status" value="1"/>
</dbReference>
<dbReference type="SUPFAM" id="SSF90193">
    <property type="entry name" value="Notch domain"/>
    <property type="match status" value="1"/>
</dbReference>
<sequence length="655" mass="76825">MVKILKIPNLKRSNGYMFMILGVLVSIAVVYFTIKIVELSHSNQHSCIYNEPIDVVYTWVNGSDPSFIEELNEHLDGRGGKVDSSQQRYEDKNELRFSLRSLEKFAPWINHVYIVTNGQIPYWLNLDNDKISVVPHNAIFKDKNNLPSFSSPAIESNLHRIPGVSKRFIYFNDDIFIGQPMYLEDFYVANKGFLVYLAYILPSCIKNCPWLYVGDGQCDPACNFEICQFDGGDCIEENKMQKNSEMNNLNTYEQIQSFANNSTKDNLTSMELPKDIWTSVKEKILIEGNTSLEEISMADLVAAHNKRTLDWDKLTKRKKRDALESNKTNDSVKRFSRSAERFDGFLESLLYTQQIFNKKYGFKPRYVPAHAPIFLDRDILLELENTFLMEFEITERNRFRRKEDMQFGFSYYYFLMSESYKRTAANIFDEFDTDSSRTWSDREIRNILTKIYELPLSYETVDHFEGILLNCSESGQYSKVEPPPFERYVDSKLPTISKEMIMECSTLKAFLESKFPNVPKYKHHAVKEAEKYYATFRMLVSNVTNVVIKLDEIRNRMTKFVCLNDNLDGTKPNENELIRAILYDFYLSMFPNPSKFELPEHARNRFLYVNDLNDWRDRHFTIKLILYLTIISLVFLTFFSFLRKGCCIVFTQLFC</sequence>
<dbReference type="OrthoDB" id="263283at2759"/>
<keyword evidence="7" id="KW-1015">Disulfide bond</keyword>
<keyword evidence="8" id="KW-0325">Glycoprotein</keyword>
<evidence type="ECO:0000313" key="12">
    <source>
        <dbReference type="EMBL" id="CAG9768062.1"/>
    </source>
</evidence>
<dbReference type="InterPro" id="IPR000800">
    <property type="entry name" value="Notch_dom"/>
</dbReference>
<keyword evidence="6 10" id="KW-0472">Membrane</keyword>
<evidence type="ECO:0000313" key="13">
    <source>
        <dbReference type="Proteomes" id="UP001152799"/>
    </source>
</evidence>
<dbReference type="GO" id="GO:0046835">
    <property type="term" value="P:carbohydrate phosphorylation"/>
    <property type="evidence" value="ECO:0007669"/>
    <property type="project" value="TreeGrafter"/>
</dbReference>
<evidence type="ECO:0000256" key="2">
    <source>
        <dbReference type="ARBA" id="ARBA00022679"/>
    </source>
</evidence>
<feature type="transmembrane region" description="Helical" evidence="10">
    <location>
        <begin position="15"/>
        <end position="34"/>
    </location>
</feature>
<keyword evidence="5 10" id="KW-1133">Transmembrane helix</keyword>
<evidence type="ECO:0000256" key="5">
    <source>
        <dbReference type="ARBA" id="ARBA00022989"/>
    </source>
</evidence>
<dbReference type="InterPro" id="IPR031358">
    <property type="entry name" value="Stealth_CR1"/>
</dbReference>
<dbReference type="SMART" id="SM00004">
    <property type="entry name" value="NL"/>
    <property type="match status" value="1"/>
</dbReference>
<organism evidence="12 13">
    <name type="scientific">Ceutorhynchus assimilis</name>
    <name type="common">cabbage seed weevil</name>
    <dbReference type="NCBI Taxonomy" id="467358"/>
    <lineage>
        <taxon>Eukaryota</taxon>
        <taxon>Metazoa</taxon>
        <taxon>Ecdysozoa</taxon>
        <taxon>Arthropoda</taxon>
        <taxon>Hexapoda</taxon>
        <taxon>Insecta</taxon>
        <taxon>Pterygota</taxon>
        <taxon>Neoptera</taxon>
        <taxon>Endopterygota</taxon>
        <taxon>Coleoptera</taxon>
        <taxon>Polyphaga</taxon>
        <taxon>Cucujiformia</taxon>
        <taxon>Curculionidae</taxon>
        <taxon>Ceutorhynchinae</taxon>
        <taxon>Ceutorhynchus</taxon>
    </lineage>
</organism>
<dbReference type="GO" id="GO:0016256">
    <property type="term" value="P:N-glycan processing to lysosome"/>
    <property type="evidence" value="ECO:0007669"/>
    <property type="project" value="TreeGrafter"/>
</dbReference>
<proteinExistence type="inferred from homology"/>
<dbReference type="Proteomes" id="UP001152799">
    <property type="component" value="Chromosome 4"/>
</dbReference>
<dbReference type="Pfam" id="PF11380">
    <property type="entry name" value="Stealth_CR2"/>
    <property type="match status" value="1"/>
</dbReference>
<evidence type="ECO:0000256" key="3">
    <source>
        <dbReference type="ARBA" id="ARBA00022692"/>
    </source>
</evidence>
<dbReference type="GO" id="GO:0005794">
    <property type="term" value="C:Golgi apparatus"/>
    <property type="evidence" value="ECO:0007669"/>
    <property type="project" value="TreeGrafter"/>
</dbReference>
<keyword evidence="3 10" id="KW-0812">Transmembrane</keyword>
<gene>
    <name evidence="12" type="ORF">CEUTPL_LOCUS8610</name>
</gene>
<evidence type="ECO:0000256" key="9">
    <source>
        <dbReference type="ARBA" id="ARBA00046288"/>
    </source>
</evidence>
<dbReference type="Pfam" id="PF17101">
    <property type="entry name" value="Stealth_CR1"/>
    <property type="match status" value="1"/>
</dbReference>
<dbReference type="InterPro" id="IPR031357">
    <property type="entry name" value="Stealth_CR3"/>
</dbReference>
<reference evidence="12" key="1">
    <citation type="submission" date="2022-01" db="EMBL/GenBank/DDBJ databases">
        <authorList>
            <person name="King R."/>
        </authorList>
    </citation>
    <scope>NUCLEOTIDE SEQUENCE</scope>
</reference>
<evidence type="ECO:0000256" key="4">
    <source>
        <dbReference type="ARBA" id="ARBA00022737"/>
    </source>
</evidence>
<evidence type="ECO:0000256" key="10">
    <source>
        <dbReference type="SAM" id="Phobius"/>
    </source>
</evidence>
<evidence type="ECO:0000256" key="6">
    <source>
        <dbReference type="ARBA" id="ARBA00023136"/>
    </source>
</evidence>
<keyword evidence="13" id="KW-1185">Reference proteome</keyword>
<dbReference type="InterPro" id="IPR035993">
    <property type="entry name" value="Notch-like_dom_sf"/>
</dbReference>
<dbReference type="Gene3D" id="4.10.470.20">
    <property type="match status" value="1"/>
</dbReference>
<evidence type="ECO:0000256" key="7">
    <source>
        <dbReference type="ARBA" id="ARBA00023157"/>
    </source>
</evidence>
<accession>A0A9N9QFD5</accession>
<dbReference type="InterPro" id="IPR047141">
    <property type="entry name" value="Stealth"/>
</dbReference>
<dbReference type="PROSITE" id="PS50258">
    <property type="entry name" value="LNR"/>
    <property type="match status" value="1"/>
</dbReference>
<comment type="similarity">
    <text evidence="1">Belongs to the stealth family.</text>
</comment>
<dbReference type="EMBL" id="OU892280">
    <property type="protein sequence ID" value="CAG9768062.1"/>
    <property type="molecule type" value="Genomic_DNA"/>
</dbReference>
<evidence type="ECO:0000256" key="1">
    <source>
        <dbReference type="ARBA" id="ARBA00007583"/>
    </source>
</evidence>
<dbReference type="Pfam" id="PF17103">
    <property type="entry name" value="Stealth_CR4"/>
    <property type="match status" value="1"/>
</dbReference>
<feature type="domain" description="LNR" evidence="11">
    <location>
        <begin position="204"/>
        <end position="234"/>
    </location>
</feature>
<keyword evidence="4" id="KW-0677">Repeat</keyword>
<name>A0A9N9QFD5_9CUCU</name>
<dbReference type="AlphaFoldDB" id="A0A9N9QFD5"/>
<dbReference type="InterPro" id="IPR021520">
    <property type="entry name" value="Stealth_CR2"/>
</dbReference>
<dbReference type="GO" id="GO:0003976">
    <property type="term" value="F:UDP-N-acetylglucosamine-lysosomal-enzyme N-acetylglucosaminephosphotransferase activity"/>
    <property type="evidence" value="ECO:0007669"/>
    <property type="project" value="TreeGrafter"/>
</dbReference>
<dbReference type="PANTHER" id="PTHR24045:SF0">
    <property type="entry name" value="N-ACETYLGLUCOSAMINE-1-PHOSPHOTRANSFERASE SUBUNITS ALPHA_BETA"/>
    <property type="match status" value="1"/>
</dbReference>
<comment type="subcellular location">
    <subcellularLocation>
        <location evidence="9">Endomembrane system</location>
        <topology evidence="9">Single-pass type I membrane protein</topology>
    </subcellularLocation>
</comment>
<feature type="transmembrane region" description="Helical" evidence="10">
    <location>
        <begin position="624"/>
        <end position="642"/>
    </location>
</feature>